<evidence type="ECO:0000256" key="2">
    <source>
        <dbReference type="SAM" id="Phobius"/>
    </source>
</evidence>
<proteinExistence type="predicted"/>
<evidence type="ECO:0000256" key="1">
    <source>
        <dbReference type="SAM" id="MobiDB-lite"/>
    </source>
</evidence>
<protein>
    <submittedName>
        <fullName evidence="3">Uncharacterized protein</fullName>
    </submittedName>
</protein>
<reference evidence="3" key="1">
    <citation type="journal article" date="2020" name="mSystems">
        <title>Genome- and Community-Level Interaction Insights into Carbon Utilization and Element Cycling Functions of Hydrothermarchaeota in Hydrothermal Sediment.</title>
        <authorList>
            <person name="Zhou Z."/>
            <person name="Liu Y."/>
            <person name="Xu W."/>
            <person name="Pan J."/>
            <person name="Luo Z.H."/>
            <person name="Li M."/>
        </authorList>
    </citation>
    <scope>NUCLEOTIDE SEQUENCE [LARGE SCALE GENOMIC DNA]</scope>
    <source>
        <strain evidence="3">SpSt-479</strain>
    </source>
</reference>
<name>A0A7V2ZIN7_9BACT</name>
<comment type="caution">
    <text evidence="3">The sequence shown here is derived from an EMBL/GenBank/DDBJ whole genome shotgun (WGS) entry which is preliminary data.</text>
</comment>
<keyword evidence="2" id="KW-0812">Transmembrane</keyword>
<feature type="compositionally biased region" description="Basic and acidic residues" evidence="1">
    <location>
        <begin position="38"/>
        <end position="57"/>
    </location>
</feature>
<accession>A0A7V2ZIN7</accession>
<dbReference type="AlphaFoldDB" id="A0A7V2ZIN7"/>
<dbReference type="EMBL" id="DSUJ01000008">
    <property type="protein sequence ID" value="HFI90682.1"/>
    <property type="molecule type" value="Genomic_DNA"/>
</dbReference>
<feature type="region of interest" description="Disordered" evidence="1">
    <location>
        <begin position="26"/>
        <end position="57"/>
    </location>
</feature>
<sequence>MDNFFEILIYLIIIVSFLSSLFKKKEPEKKPGTATPHPKTDDKSLEGSIDLAKESKQSESYDILREIENIFKENMGIPVPSTEQEPISIETKAEEKYEQAFQKNYDKEDIRTLSAEDRAIKSRQDIKKLDEKTIREAEKFEELLMTKSALTKKKHPIVSKIHDPKSLKEYILISEILGKPVAYKR</sequence>
<keyword evidence="2" id="KW-0472">Membrane</keyword>
<feature type="transmembrane region" description="Helical" evidence="2">
    <location>
        <begin position="6"/>
        <end position="22"/>
    </location>
</feature>
<keyword evidence="2" id="KW-1133">Transmembrane helix</keyword>
<evidence type="ECO:0000313" key="3">
    <source>
        <dbReference type="EMBL" id="HFI90682.1"/>
    </source>
</evidence>
<gene>
    <name evidence="3" type="ORF">ENS31_04005</name>
</gene>
<organism evidence="3">
    <name type="scientific">Ignavibacterium album</name>
    <dbReference type="NCBI Taxonomy" id="591197"/>
    <lineage>
        <taxon>Bacteria</taxon>
        <taxon>Pseudomonadati</taxon>
        <taxon>Ignavibacteriota</taxon>
        <taxon>Ignavibacteria</taxon>
        <taxon>Ignavibacteriales</taxon>
        <taxon>Ignavibacteriaceae</taxon>
        <taxon>Ignavibacterium</taxon>
    </lineage>
</organism>